<keyword evidence="2" id="KW-1185">Reference proteome</keyword>
<dbReference type="GO" id="GO:0106300">
    <property type="term" value="P:protein-DNA covalent cross-linking repair"/>
    <property type="evidence" value="ECO:0007669"/>
    <property type="project" value="InterPro"/>
</dbReference>
<evidence type="ECO:0000313" key="1">
    <source>
        <dbReference type="EMBL" id="TZG25704.1"/>
    </source>
</evidence>
<dbReference type="SUPFAM" id="SSF143081">
    <property type="entry name" value="BB1717-like"/>
    <property type="match status" value="1"/>
</dbReference>
<name>A0A5D9C1V0_9SPHN</name>
<dbReference type="Proteomes" id="UP000322077">
    <property type="component" value="Unassembled WGS sequence"/>
</dbReference>
<dbReference type="EMBL" id="VTOU01000003">
    <property type="protein sequence ID" value="TZG25704.1"/>
    <property type="molecule type" value="Genomic_DNA"/>
</dbReference>
<protein>
    <recommendedName>
        <fullName evidence="3">SOS response-associated peptidase</fullName>
    </recommendedName>
</protein>
<dbReference type="InterPro" id="IPR003738">
    <property type="entry name" value="SRAP"/>
</dbReference>
<dbReference type="GO" id="GO:0003697">
    <property type="term" value="F:single-stranded DNA binding"/>
    <property type="evidence" value="ECO:0007669"/>
    <property type="project" value="InterPro"/>
</dbReference>
<organism evidence="1 2">
    <name type="scientific">Sphingomonas montanisoli</name>
    <dbReference type="NCBI Taxonomy" id="2606412"/>
    <lineage>
        <taxon>Bacteria</taxon>
        <taxon>Pseudomonadati</taxon>
        <taxon>Pseudomonadota</taxon>
        <taxon>Alphaproteobacteria</taxon>
        <taxon>Sphingomonadales</taxon>
        <taxon>Sphingomonadaceae</taxon>
        <taxon>Sphingomonas</taxon>
    </lineage>
</organism>
<accession>A0A5D9C1V0</accession>
<evidence type="ECO:0008006" key="3">
    <source>
        <dbReference type="Google" id="ProtNLM"/>
    </source>
</evidence>
<sequence>MVEATWGSDPRFGAGVTYRFARSEGKTFPSHRCLIPASEFHMTVGEKRYRVTLDGGNHFYLPGIWEPAMADWPLCYRVITVAANPEVARYQERHGAIIQRRQVMQWLDAQVPETDLLMTPPTRTFVVEEITSGSMRASQQVLAL</sequence>
<dbReference type="Pfam" id="PF02586">
    <property type="entry name" value="SRAP"/>
    <property type="match status" value="1"/>
</dbReference>
<dbReference type="Gene3D" id="3.90.1680.10">
    <property type="entry name" value="SOS response associated peptidase-like"/>
    <property type="match status" value="1"/>
</dbReference>
<evidence type="ECO:0000313" key="2">
    <source>
        <dbReference type="Proteomes" id="UP000322077"/>
    </source>
</evidence>
<gene>
    <name evidence="1" type="ORF">FYJ91_11890</name>
</gene>
<dbReference type="InterPro" id="IPR036590">
    <property type="entry name" value="SRAP-like"/>
</dbReference>
<reference evidence="1 2" key="1">
    <citation type="submission" date="2019-08" db="EMBL/GenBank/DDBJ databases">
        <authorList>
            <person name="Wang G."/>
            <person name="Xu Z."/>
        </authorList>
    </citation>
    <scope>NUCLEOTIDE SEQUENCE [LARGE SCALE GENOMIC DNA]</scope>
    <source>
        <strain evidence="1 2">ZX</strain>
    </source>
</reference>
<dbReference type="AlphaFoldDB" id="A0A5D9C1V0"/>
<proteinExistence type="predicted"/>
<comment type="caution">
    <text evidence="1">The sequence shown here is derived from an EMBL/GenBank/DDBJ whole genome shotgun (WGS) entry which is preliminary data.</text>
</comment>
<dbReference type="RefSeq" id="WP_149522510.1">
    <property type="nucleotide sequence ID" value="NZ_VTOU01000003.1"/>
</dbReference>